<proteinExistence type="predicted"/>
<keyword evidence="3" id="KW-1185">Reference proteome</keyword>
<dbReference type="AlphaFoldDB" id="A0A5D3EBI8"/>
<reference evidence="2 3" key="1">
    <citation type="submission" date="2019-07" db="EMBL/GenBank/DDBJ databases">
        <title>Draft Genome Sequences of Bacteroides pyogenes Strains Isolated from the Uterus Holstein Dairy Cows with Metritis.</title>
        <authorList>
            <person name="Cunha F."/>
            <person name="Galvao K.N."/>
            <person name="Jeon S.J."/>
            <person name="Jeong K.C."/>
        </authorList>
    </citation>
    <scope>NUCLEOTIDE SEQUENCE [LARGE SCALE GENOMIC DNA]</scope>
    <source>
        <strain evidence="2 3">KG-31</strain>
    </source>
</reference>
<dbReference type="EMBL" id="VKLW01000021">
    <property type="protein sequence ID" value="TYK32976.1"/>
    <property type="molecule type" value="Genomic_DNA"/>
</dbReference>
<evidence type="ECO:0000313" key="3">
    <source>
        <dbReference type="Proteomes" id="UP000324383"/>
    </source>
</evidence>
<evidence type="ECO:0000313" key="2">
    <source>
        <dbReference type="EMBL" id="TYK32976.1"/>
    </source>
</evidence>
<comment type="caution">
    <text evidence="2">The sequence shown here is derived from an EMBL/GenBank/DDBJ whole genome shotgun (WGS) entry which is preliminary data.</text>
</comment>
<evidence type="ECO:0000256" key="1">
    <source>
        <dbReference type="SAM" id="MobiDB-lite"/>
    </source>
</evidence>
<feature type="region of interest" description="Disordered" evidence="1">
    <location>
        <begin position="35"/>
        <end position="67"/>
    </location>
</feature>
<gene>
    <name evidence="2" type="ORF">FNJ60_09825</name>
</gene>
<dbReference type="Proteomes" id="UP000324383">
    <property type="component" value="Unassembled WGS sequence"/>
</dbReference>
<accession>A0A5D3EBI8</accession>
<organism evidence="2 3">
    <name type="scientific">Bacteroides pyogenes</name>
    <dbReference type="NCBI Taxonomy" id="310300"/>
    <lineage>
        <taxon>Bacteria</taxon>
        <taxon>Pseudomonadati</taxon>
        <taxon>Bacteroidota</taxon>
        <taxon>Bacteroidia</taxon>
        <taxon>Bacteroidales</taxon>
        <taxon>Bacteroidaceae</taxon>
        <taxon>Bacteroides</taxon>
    </lineage>
</organism>
<feature type="compositionally biased region" description="Basic and acidic residues" evidence="1">
    <location>
        <begin position="40"/>
        <end position="52"/>
    </location>
</feature>
<sequence>MKISVCLRNIRLSGHITLSCEWLRQQTQSNYLTFHRTERRKPAPEDNSREATTEGNYRTVRRMEQPK</sequence>
<protein>
    <submittedName>
        <fullName evidence="2">Uncharacterized protein</fullName>
    </submittedName>
</protein>
<name>A0A5D3EBI8_9BACE</name>